<dbReference type="Gene3D" id="3.90.320.10">
    <property type="match status" value="1"/>
</dbReference>
<dbReference type="InterPro" id="IPR019080">
    <property type="entry name" value="YqaJ_viral_recombinase"/>
</dbReference>
<feature type="domain" description="YqaJ viral recombinase" evidence="2">
    <location>
        <begin position="14"/>
        <end position="147"/>
    </location>
</feature>
<protein>
    <recommendedName>
        <fullName evidence="2">YqaJ viral recombinase domain-containing protein</fullName>
    </recommendedName>
</protein>
<accession>A0A1U7NHY8</accession>
<dbReference type="Proteomes" id="UP000186341">
    <property type="component" value="Unassembled WGS sequence"/>
</dbReference>
<dbReference type="OrthoDB" id="46225at2"/>
<dbReference type="SUPFAM" id="SSF52980">
    <property type="entry name" value="Restriction endonuclease-like"/>
    <property type="match status" value="1"/>
</dbReference>
<organism evidence="3 4">
    <name type="scientific">Ileibacterium valens</name>
    <dbReference type="NCBI Taxonomy" id="1862668"/>
    <lineage>
        <taxon>Bacteria</taxon>
        <taxon>Bacillati</taxon>
        <taxon>Bacillota</taxon>
        <taxon>Erysipelotrichia</taxon>
        <taxon>Erysipelotrichales</taxon>
        <taxon>Erysipelotrichaceae</taxon>
        <taxon>Ileibacterium</taxon>
    </lineage>
</organism>
<evidence type="ECO:0000313" key="4">
    <source>
        <dbReference type="Proteomes" id="UP000186341"/>
    </source>
</evidence>
<dbReference type="Pfam" id="PF09588">
    <property type="entry name" value="YqaJ"/>
    <property type="match status" value="1"/>
</dbReference>
<reference evidence="3 4" key="1">
    <citation type="submission" date="2016-11" db="EMBL/GenBank/DDBJ databases">
        <title>Description of two novel members of the family Erysipelotrichaceae: Ileibacterium lipovorans gen. nov., sp. nov. and Dubosiella newyorkensis, gen. nov., sp. nov.</title>
        <authorList>
            <person name="Cox L.M."/>
            <person name="Sohn J."/>
            <person name="Tyrrell K.L."/>
            <person name="Citron D.M."/>
            <person name="Lawson P.A."/>
            <person name="Patel N.B."/>
            <person name="Iizumi T."/>
            <person name="Perez-Perez G.I."/>
            <person name="Goldstein E.J."/>
            <person name="Blaser M.J."/>
        </authorList>
    </citation>
    <scope>NUCLEOTIDE SEQUENCE [LARGE SCALE GENOMIC DNA]</scope>
    <source>
        <strain evidence="3 4">NYU-BL-A3</strain>
    </source>
</reference>
<dbReference type="InterPro" id="IPR017482">
    <property type="entry name" value="Lambda-type_endonuclease"/>
</dbReference>
<dbReference type="InterPro" id="IPR051703">
    <property type="entry name" value="NF-kappa-B_Signaling_Reg"/>
</dbReference>
<dbReference type="GeneID" id="82202166"/>
<dbReference type="InterPro" id="IPR011604">
    <property type="entry name" value="PDDEXK-like_dom_sf"/>
</dbReference>
<dbReference type="AlphaFoldDB" id="A0A1U7NHY8"/>
<name>A0A1U7NHY8_9FIRM</name>
<dbReference type="PANTHER" id="PTHR46609">
    <property type="entry name" value="EXONUCLEASE, PHAGE-TYPE/RECB, C-TERMINAL DOMAIN-CONTAINING PROTEIN"/>
    <property type="match status" value="1"/>
</dbReference>
<feature type="coiled-coil region" evidence="1">
    <location>
        <begin position="224"/>
        <end position="258"/>
    </location>
</feature>
<dbReference type="NCBIfam" id="TIGR03033">
    <property type="entry name" value="phage_rel_nuc"/>
    <property type="match status" value="1"/>
</dbReference>
<proteinExistence type="predicted"/>
<dbReference type="InterPro" id="IPR011335">
    <property type="entry name" value="Restrct_endonuc-II-like"/>
</dbReference>
<gene>
    <name evidence="3" type="ORF">BO222_02845</name>
</gene>
<comment type="caution">
    <text evidence="3">The sequence shown here is derived from an EMBL/GenBank/DDBJ whole genome shotgun (WGS) entry which is preliminary data.</text>
</comment>
<evidence type="ECO:0000313" key="3">
    <source>
        <dbReference type="EMBL" id="OLU41657.1"/>
    </source>
</evidence>
<keyword evidence="1" id="KW-0175">Coiled coil</keyword>
<sequence length="311" mass="35245">MNYIKHKLPETREEWLAGRQKGLGGSDAGAILGLNPYKSAYTLWAEKCQLINSEVPDNEAMRVGRDLEDYVAKRFTEKTGLKVRKSGFSFQSEEHPFMLANVDRLIVGEKAGLECKTANALNKTDFKGGDIPPSYYAQCYHYMSVLGFDHWYMAVLVMGKGFYCYRIDRDEAEIQALIEAEEEFWAKVQNKEAPEIDWSESTEKTIQTLNSDVEPDAVEDLDYLKEVFDARNELDLQIKDATNKKKQCENRIKDALGTACKGVLSGYRVSFKPQESRRIDTGKLKKEYPDIAAACSTTSASRPLRITAERS</sequence>
<dbReference type="RefSeq" id="WP_075818192.1">
    <property type="nucleotide sequence ID" value="NZ_CAPNHH010000019.1"/>
</dbReference>
<evidence type="ECO:0000259" key="2">
    <source>
        <dbReference type="Pfam" id="PF09588"/>
    </source>
</evidence>
<keyword evidence="4" id="KW-1185">Reference proteome</keyword>
<dbReference type="PANTHER" id="PTHR46609:SF6">
    <property type="entry name" value="EXONUCLEASE, PHAGE-TYPE_RECB, C-TERMINAL DOMAIN-CONTAINING PROTEIN-RELATED"/>
    <property type="match status" value="1"/>
</dbReference>
<dbReference type="EMBL" id="MPJW01000078">
    <property type="protein sequence ID" value="OLU41657.1"/>
    <property type="molecule type" value="Genomic_DNA"/>
</dbReference>
<evidence type="ECO:0000256" key="1">
    <source>
        <dbReference type="SAM" id="Coils"/>
    </source>
</evidence>